<dbReference type="RefSeq" id="WP_090385558.1">
    <property type="nucleotide sequence ID" value="NZ_FNLC01000006.1"/>
</dbReference>
<keyword evidence="1" id="KW-1133">Transmembrane helix</keyword>
<protein>
    <submittedName>
        <fullName evidence="2">Cytochrome c-type biogenesis protein</fullName>
    </submittedName>
</protein>
<dbReference type="OrthoDB" id="205803at2157"/>
<evidence type="ECO:0000313" key="2">
    <source>
        <dbReference type="EMBL" id="SDR42330.1"/>
    </source>
</evidence>
<dbReference type="PANTHER" id="PTHR31272">
    <property type="entry name" value="CYTOCHROME C-TYPE BIOGENESIS PROTEIN HI_1454-RELATED"/>
    <property type="match status" value="1"/>
</dbReference>
<feature type="transmembrane region" description="Helical" evidence="1">
    <location>
        <begin position="124"/>
        <end position="148"/>
    </location>
</feature>
<sequence>MFSGELLGAAAFALAAGIAAFFSPCSYALLPGYVGYYVSATGEEQPPLGGTIVRGLAAAAGAVVVLGVLSVVALLAGETLQGILPALEYGVGIALIAVGGWILYGGPGAVHAVLPKRRSSIWGFAIFGGMYAIAATGCVLPLFLGIVFQSLTLSTAAGAVVLGAYVVGFGVLLLAVTVATAVGYAVSAGRLAGHVDRIVRLGGLVLILAGIGQLYVVGAY</sequence>
<evidence type="ECO:0000256" key="1">
    <source>
        <dbReference type="SAM" id="Phobius"/>
    </source>
</evidence>
<dbReference type="Proteomes" id="UP000198848">
    <property type="component" value="Unassembled WGS sequence"/>
</dbReference>
<dbReference type="AlphaFoldDB" id="A0A1H1IXQ2"/>
<reference evidence="3" key="1">
    <citation type="submission" date="2016-10" db="EMBL/GenBank/DDBJ databases">
        <authorList>
            <person name="Varghese N."/>
            <person name="Submissions S."/>
        </authorList>
    </citation>
    <scope>NUCLEOTIDE SEQUENCE [LARGE SCALE GENOMIC DNA]</scope>
    <source>
        <strain evidence="3">DSM 24767</strain>
    </source>
</reference>
<accession>A0A1H1IXQ2</accession>
<dbReference type="PANTHER" id="PTHR31272:SF9">
    <property type="entry name" value="BLL1027 PROTEIN"/>
    <property type="match status" value="1"/>
</dbReference>
<feature type="transmembrane region" description="Helical" evidence="1">
    <location>
        <begin position="160"/>
        <end position="186"/>
    </location>
</feature>
<feature type="transmembrane region" description="Helical" evidence="1">
    <location>
        <begin position="83"/>
        <end position="104"/>
    </location>
</feature>
<gene>
    <name evidence="2" type="ORF">SAMN04489842_3884</name>
</gene>
<dbReference type="EMBL" id="FNLC01000006">
    <property type="protein sequence ID" value="SDR42330.1"/>
    <property type="molecule type" value="Genomic_DNA"/>
</dbReference>
<feature type="transmembrane region" description="Helical" evidence="1">
    <location>
        <begin position="198"/>
        <end position="217"/>
    </location>
</feature>
<organism evidence="2 3">
    <name type="scientific">Natronobacterium texcoconense</name>
    <dbReference type="NCBI Taxonomy" id="1095778"/>
    <lineage>
        <taxon>Archaea</taxon>
        <taxon>Methanobacteriati</taxon>
        <taxon>Methanobacteriota</taxon>
        <taxon>Stenosarchaea group</taxon>
        <taxon>Halobacteria</taxon>
        <taxon>Halobacteriales</taxon>
        <taxon>Natrialbaceae</taxon>
        <taxon>Natronobacterium</taxon>
    </lineage>
</organism>
<dbReference type="STRING" id="1095778.SAMN04489842_3884"/>
<keyword evidence="1" id="KW-0812">Transmembrane</keyword>
<evidence type="ECO:0000313" key="3">
    <source>
        <dbReference type="Proteomes" id="UP000198848"/>
    </source>
</evidence>
<keyword evidence="3" id="KW-1185">Reference proteome</keyword>
<keyword evidence="1" id="KW-0472">Membrane</keyword>
<proteinExistence type="predicted"/>
<feature type="transmembrane region" description="Helical" evidence="1">
    <location>
        <begin position="52"/>
        <end position="76"/>
    </location>
</feature>
<name>A0A1H1IXQ2_NATTX</name>
<dbReference type="InterPro" id="IPR051790">
    <property type="entry name" value="Cytochrome_c-biogenesis_DsbD"/>
</dbReference>